<reference evidence="2 3" key="1">
    <citation type="journal article" date="2017" name="Int. J. Syst. Evol. Microbiol.">
        <title>Solibacillus kalamii sp. nov., isolated from a high-efficiency particulate arrestance filter system used in the International Space Station.</title>
        <authorList>
            <person name="Checinska Sielaff A."/>
            <person name="Kumar R.M."/>
            <person name="Pal D."/>
            <person name="Mayilraj S."/>
            <person name="Venkateswaran K."/>
        </authorList>
    </citation>
    <scope>NUCLEOTIDE SEQUENCE [LARGE SCALE GENOMIC DNA]</scope>
    <source>
        <strain evidence="2 3">ISSFR-015</strain>
    </source>
</reference>
<protein>
    <submittedName>
        <fullName evidence="2">4-hydroxy-3-methylbut-2-en-1-yl diphosphate synthase</fullName>
    </submittedName>
</protein>
<proteinExistence type="predicted"/>
<feature type="transmembrane region" description="Helical" evidence="1">
    <location>
        <begin position="145"/>
        <end position="166"/>
    </location>
</feature>
<sequence>MKISHMQLLIHSLTSPKKLGAYRILSIGKVMQYAFLMITLITAFSFGQFINTGTAEIFGYSEIEQYAQNIQWIVYPIAIVFLFVLNTSIYFIKVSLYALAGLFFVRPMRRRGEYRQVWRTAVFASTWGTFLTMFGNLFILSQTVVTLSSIFITMLFIIVALTKYPVQK</sequence>
<dbReference type="Pfam" id="PF06691">
    <property type="entry name" value="DUF1189"/>
    <property type="match status" value="1"/>
</dbReference>
<keyword evidence="1" id="KW-0472">Membrane</keyword>
<name>A0ABX3ZK21_9BACL</name>
<evidence type="ECO:0000313" key="2">
    <source>
        <dbReference type="EMBL" id="OUZ39926.1"/>
    </source>
</evidence>
<feature type="transmembrane region" description="Helical" evidence="1">
    <location>
        <begin position="33"/>
        <end position="52"/>
    </location>
</feature>
<dbReference type="RefSeq" id="WP_014823405.1">
    <property type="nucleotide sequence ID" value="NZ_JAFBEY010000001.1"/>
</dbReference>
<comment type="caution">
    <text evidence="2">The sequence shown here is derived from an EMBL/GenBank/DDBJ whole genome shotgun (WGS) entry which is preliminary data.</text>
</comment>
<dbReference type="InterPro" id="IPR009574">
    <property type="entry name" value="DUF1189"/>
</dbReference>
<keyword evidence="1" id="KW-0812">Transmembrane</keyword>
<accession>A0ABX3ZK21</accession>
<organism evidence="2 3">
    <name type="scientific">Solibacillus kalamii</name>
    <dbReference type="NCBI Taxonomy" id="1748298"/>
    <lineage>
        <taxon>Bacteria</taxon>
        <taxon>Bacillati</taxon>
        <taxon>Bacillota</taxon>
        <taxon>Bacilli</taxon>
        <taxon>Bacillales</taxon>
        <taxon>Caryophanaceae</taxon>
        <taxon>Solibacillus</taxon>
    </lineage>
</organism>
<keyword evidence="1" id="KW-1133">Transmembrane helix</keyword>
<dbReference type="EMBL" id="NHNT01000002">
    <property type="protein sequence ID" value="OUZ39926.1"/>
    <property type="molecule type" value="Genomic_DNA"/>
</dbReference>
<gene>
    <name evidence="2" type="ORF">CBM15_05295</name>
</gene>
<dbReference type="Proteomes" id="UP000196594">
    <property type="component" value="Unassembled WGS sequence"/>
</dbReference>
<feature type="transmembrane region" description="Helical" evidence="1">
    <location>
        <begin position="117"/>
        <end position="139"/>
    </location>
</feature>
<feature type="transmembrane region" description="Helical" evidence="1">
    <location>
        <begin position="72"/>
        <end position="105"/>
    </location>
</feature>
<evidence type="ECO:0000256" key="1">
    <source>
        <dbReference type="SAM" id="Phobius"/>
    </source>
</evidence>
<evidence type="ECO:0000313" key="3">
    <source>
        <dbReference type="Proteomes" id="UP000196594"/>
    </source>
</evidence>
<keyword evidence="3" id="KW-1185">Reference proteome</keyword>